<feature type="compositionally biased region" description="Low complexity" evidence="7">
    <location>
        <begin position="41"/>
        <end position="50"/>
    </location>
</feature>
<evidence type="ECO:0000259" key="8">
    <source>
        <dbReference type="PROSITE" id="PS51032"/>
    </source>
</evidence>
<dbReference type="Gene3D" id="3.30.730.10">
    <property type="entry name" value="AP2/ERF domain"/>
    <property type="match status" value="1"/>
</dbReference>
<comment type="subcellular location">
    <subcellularLocation>
        <location evidence="1">Nucleus</location>
    </subcellularLocation>
</comment>
<evidence type="ECO:0000256" key="5">
    <source>
        <dbReference type="ARBA" id="ARBA00023163"/>
    </source>
</evidence>
<dbReference type="PROSITE" id="PS51032">
    <property type="entry name" value="AP2_ERF"/>
    <property type="match status" value="1"/>
</dbReference>
<dbReference type="GO" id="GO:0009873">
    <property type="term" value="P:ethylene-activated signaling pathway"/>
    <property type="evidence" value="ECO:0007669"/>
    <property type="project" value="UniProtKB-KW"/>
</dbReference>
<organism evidence="9 10">
    <name type="scientific">Ficus carica</name>
    <name type="common">Common fig</name>
    <dbReference type="NCBI Taxonomy" id="3494"/>
    <lineage>
        <taxon>Eukaryota</taxon>
        <taxon>Viridiplantae</taxon>
        <taxon>Streptophyta</taxon>
        <taxon>Embryophyta</taxon>
        <taxon>Tracheophyta</taxon>
        <taxon>Spermatophyta</taxon>
        <taxon>Magnoliopsida</taxon>
        <taxon>eudicotyledons</taxon>
        <taxon>Gunneridae</taxon>
        <taxon>Pentapetalae</taxon>
        <taxon>rosids</taxon>
        <taxon>fabids</taxon>
        <taxon>Rosales</taxon>
        <taxon>Moraceae</taxon>
        <taxon>Ficeae</taxon>
        <taxon>Ficus</taxon>
    </lineage>
</organism>
<dbReference type="CDD" id="cd00018">
    <property type="entry name" value="AP2"/>
    <property type="match status" value="1"/>
</dbReference>
<reference evidence="9" key="1">
    <citation type="submission" date="2023-07" db="EMBL/GenBank/DDBJ databases">
        <title>draft genome sequence of fig (Ficus carica).</title>
        <authorList>
            <person name="Takahashi T."/>
            <person name="Nishimura K."/>
        </authorList>
    </citation>
    <scope>NUCLEOTIDE SEQUENCE</scope>
</reference>
<evidence type="ECO:0000256" key="1">
    <source>
        <dbReference type="ARBA" id="ARBA00004123"/>
    </source>
</evidence>
<dbReference type="GO" id="GO:0003700">
    <property type="term" value="F:DNA-binding transcription factor activity"/>
    <property type="evidence" value="ECO:0007669"/>
    <property type="project" value="InterPro"/>
</dbReference>
<keyword evidence="10" id="KW-1185">Reference proteome</keyword>
<dbReference type="FunFam" id="3.30.730.10:FF:000001">
    <property type="entry name" value="Ethylene-responsive transcription factor 2"/>
    <property type="match status" value="1"/>
</dbReference>
<evidence type="ECO:0000256" key="6">
    <source>
        <dbReference type="ARBA" id="ARBA00023242"/>
    </source>
</evidence>
<keyword evidence="6" id="KW-0539">Nucleus</keyword>
<keyword evidence="3" id="KW-0805">Transcription regulation</keyword>
<dbReference type="SUPFAM" id="SSF54171">
    <property type="entry name" value="DNA-binding domain"/>
    <property type="match status" value="1"/>
</dbReference>
<dbReference type="Pfam" id="PF00847">
    <property type="entry name" value="AP2"/>
    <property type="match status" value="1"/>
</dbReference>
<dbReference type="PANTHER" id="PTHR31677">
    <property type="entry name" value="AP2 DOMAIN CLASS TRANSCRIPTION FACTOR"/>
    <property type="match status" value="1"/>
</dbReference>
<feature type="domain" description="AP2/ERF" evidence="8">
    <location>
        <begin position="74"/>
        <end position="131"/>
    </location>
</feature>
<dbReference type="GO" id="GO:0003677">
    <property type="term" value="F:DNA binding"/>
    <property type="evidence" value="ECO:0007669"/>
    <property type="project" value="UniProtKB-KW"/>
</dbReference>
<dbReference type="AlphaFoldDB" id="A0AA87ZYR0"/>
<evidence type="ECO:0000256" key="4">
    <source>
        <dbReference type="ARBA" id="ARBA00023125"/>
    </source>
</evidence>
<dbReference type="InterPro" id="IPR036955">
    <property type="entry name" value="AP2/ERF_dom_sf"/>
</dbReference>
<dbReference type="SMART" id="SM00380">
    <property type="entry name" value="AP2"/>
    <property type="match status" value="1"/>
</dbReference>
<comment type="caution">
    <text evidence="9">The sequence shown here is derived from an EMBL/GenBank/DDBJ whole genome shotgun (WGS) entry which is preliminary data.</text>
</comment>
<evidence type="ECO:0000256" key="3">
    <source>
        <dbReference type="ARBA" id="ARBA00023015"/>
    </source>
</evidence>
<dbReference type="EMBL" id="BTGU01000013">
    <property type="protein sequence ID" value="GMN41550.1"/>
    <property type="molecule type" value="Genomic_DNA"/>
</dbReference>
<evidence type="ECO:0000256" key="2">
    <source>
        <dbReference type="ARBA" id="ARBA00022745"/>
    </source>
</evidence>
<proteinExistence type="predicted"/>
<dbReference type="Proteomes" id="UP001187192">
    <property type="component" value="Unassembled WGS sequence"/>
</dbReference>
<keyword evidence="2" id="KW-0936">Ethylene signaling pathway</keyword>
<dbReference type="PRINTS" id="PR00367">
    <property type="entry name" value="ETHRSPELEMNT"/>
</dbReference>
<protein>
    <recommendedName>
        <fullName evidence="8">AP2/ERF domain-containing protein</fullName>
    </recommendedName>
</protein>
<dbReference type="InterPro" id="IPR001471">
    <property type="entry name" value="AP2/ERF_dom"/>
</dbReference>
<evidence type="ECO:0000313" key="10">
    <source>
        <dbReference type="Proteomes" id="UP001187192"/>
    </source>
</evidence>
<feature type="region of interest" description="Disordered" evidence="7">
    <location>
        <begin position="1"/>
        <end position="74"/>
    </location>
</feature>
<keyword evidence="5" id="KW-0804">Transcription</keyword>
<dbReference type="InterPro" id="IPR016177">
    <property type="entry name" value="DNA-bd_dom_sf"/>
</dbReference>
<accession>A0AA87ZYR0</accession>
<evidence type="ECO:0000313" key="9">
    <source>
        <dbReference type="EMBL" id="GMN41550.1"/>
    </source>
</evidence>
<name>A0AA87ZYR0_FICCA</name>
<evidence type="ECO:0000256" key="7">
    <source>
        <dbReference type="SAM" id="MobiDB-lite"/>
    </source>
</evidence>
<feature type="compositionally biased region" description="Gly residues" evidence="7">
    <location>
        <begin position="61"/>
        <end position="71"/>
    </location>
</feature>
<dbReference type="GO" id="GO:0005634">
    <property type="term" value="C:nucleus"/>
    <property type="evidence" value="ECO:0007669"/>
    <property type="project" value="UniProtKB-SubCell"/>
</dbReference>
<keyword evidence="4" id="KW-0238">DNA-binding</keyword>
<gene>
    <name evidence="9" type="ORF">TIFTF001_010767</name>
</gene>
<sequence length="484" mass="53099">MEEALSRLNGPILTPSPEPADHLINISDHHHHKKHTNTSGNPNINTATNHNNKRSLRESSAGGGSCTGGSGAMRYRGVRRRPWGRYAAEIRDPQSKERRWLGTFDTAEEAACAYDCAARAMRGIKARTNFVYPSSPPPPSLTADHHLAIPSFAFPTRQSQPSIKGFTASTSTFPSPNWSRFSHPSPCSTTCHDHLIPTAGSSVQQRNMLFLRDLISSNSPSNNHNPSLVSTPQTLYNNHHFFHNMNESCTTTPSSSSSSSSCCVNHPLLVNPSSDGNFTGCSSLMTTSTTITTTLPNLDQIITKSVPAISAQPEEQDYNSDFFPKEPSDSGLLEEVIQRFFPKPSSKEITTTATTISPTSSNIIDPVMSSLSHDHQVSVNIPASHFDGARMGMKNENHHLGFCSDYQGHHVVPQPQFGNLTNNGTNLLHHHHHREMSQAVVPYSNDVVPMNFHQLAAAQDSMLLDEIFQFPEFVTAFAARIQNA</sequence>
<dbReference type="PANTHER" id="PTHR31677:SF146">
    <property type="entry name" value="ETHYLENE-RESPONSIVE TRANSCRIPTION FACTOR ESR2"/>
    <property type="match status" value="1"/>
</dbReference>